<proteinExistence type="predicted"/>
<evidence type="ECO:0000313" key="2">
    <source>
        <dbReference type="EMBL" id="MPC54559.1"/>
    </source>
</evidence>
<feature type="region of interest" description="Disordered" evidence="1">
    <location>
        <begin position="44"/>
        <end position="68"/>
    </location>
</feature>
<keyword evidence="3" id="KW-1185">Reference proteome</keyword>
<organism evidence="2 3">
    <name type="scientific">Portunus trituberculatus</name>
    <name type="common">Swimming crab</name>
    <name type="synonym">Neptunus trituberculatus</name>
    <dbReference type="NCBI Taxonomy" id="210409"/>
    <lineage>
        <taxon>Eukaryota</taxon>
        <taxon>Metazoa</taxon>
        <taxon>Ecdysozoa</taxon>
        <taxon>Arthropoda</taxon>
        <taxon>Crustacea</taxon>
        <taxon>Multicrustacea</taxon>
        <taxon>Malacostraca</taxon>
        <taxon>Eumalacostraca</taxon>
        <taxon>Eucarida</taxon>
        <taxon>Decapoda</taxon>
        <taxon>Pleocyemata</taxon>
        <taxon>Brachyura</taxon>
        <taxon>Eubrachyura</taxon>
        <taxon>Portunoidea</taxon>
        <taxon>Portunidae</taxon>
        <taxon>Portuninae</taxon>
        <taxon>Portunus</taxon>
    </lineage>
</organism>
<protein>
    <submittedName>
        <fullName evidence="2">Uncharacterized protein</fullName>
    </submittedName>
</protein>
<gene>
    <name evidence="2" type="ORF">E2C01_048480</name>
</gene>
<evidence type="ECO:0000256" key="1">
    <source>
        <dbReference type="SAM" id="MobiDB-lite"/>
    </source>
</evidence>
<dbReference type="EMBL" id="VSRR010012449">
    <property type="protein sequence ID" value="MPC54559.1"/>
    <property type="molecule type" value="Genomic_DNA"/>
</dbReference>
<name>A0A5B7GAB9_PORTR</name>
<reference evidence="2 3" key="1">
    <citation type="submission" date="2019-05" db="EMBL/GenBank/DDBJ databases">
        <title>Another draft genome of Portunus trituberculatus and its Hox gene families provides insights of decapod evolution.</title>
        <authorList>
            <person name="Jeong J.-H."/>
            <person name="Song I."/>
            <person name="Kim S."/>
            <person name="Choi T."/>
            <person name="Kim D."/>
            <person name="Ryu S."/>
            <person name="Kim W."/>
        </authorList>
    </citation>
    <scope>NUCLEOTIDE SEQUENCE [LARGE SCALE GENOMIC DNA]</scope>
    <source>
        <tissue evidence="2">Muscle</tissue>
    </source>
</reference>
<comment type="caution">
    <text evidence="2">The sequence shown here is derived from an EMBL/GenBank/DDBJ whole genome shotgun (WGS) entry which is preliminary data.</text>
</comment>
<dbReference type="Proteomes" id="UP000324222">
    <property type="component" value="Unassembled WGS sequence"/>
</dbReference>
<accession>A0A5B7GAB9</accession>
<sequence length="68" mass="7587">MNVRLHARQYHLCYVLTTQRWASGMETVIISRKVSIIPPKVLAPPSPTGRGEMLSASALGNPEERLEK</sequence>
<dbReference type="AlphaFoldDB" id="A0A5B7GAB9"/>
<evidence type="ECO:0000313" key="3">
    <source>
        <dbReference type="Proteomes" id="UP000324222"/>
    </source>
</evidence>